<evidence type="ECO:0000256" key="8">
    <source>
        <dbReference type="ARBA" id="ARBA00052079"/>
    </source>
</evidence>
<gene>
    <name evidence="12" type="ORF">QYM36_003924</name>
</gene>
<dbReference type="AlphaFoldDB" id="A0AA88I5S3"/>
<reference evidence="12" key="1">
    <citation type="submission" date="2023-07" db="EMBL/GenBank/DDBJ databases">
        <title>Chromosome-level genome assembly of Artemia franciscana.</title>
        <authorList>
            <person name="Jo E."/>
        </authorList>
    </citation>
    <scope>NUCLEOTIDE SEQUENCE</scope>
    <source>
        <tissue evidence="12">Whole body</tissue>
    </source>
</reference>
<evidence type="ECO:0000256" key="3">
    <source>
        <dbReference type="ARBA" id="ARBA00022729"/>
    </source>
</evidence>
<dbReference type="EMBL" id="JAVRJZ010000006">
    <property type="protein sequence ID" value="KAK2721773.1"/>
    <property type="molecule type" value="Genomic_DNA"/>
</dbReference>
<evidence type="ECO:0000313" key="12">
    <source>
        <dbReference type="EMBL" id="KAK2721773.1"/>
    </source>
</evidence>
<dbReference type="SMART" id="SM00020">
    <property type="entry name" value="Tryp_SPc"/>
    <property type="match status" value="1"/>
</dbReference>
<dbReference type="PROSITE" id="PS50240">
    <property type="entry name" value="TRYPSIN_DOM"/>
    <property type="match status" value="1"/>
</dbReference>
<feature type="non-terminal residue" evidence="12">
    <location>
        <position position="1"/>
    </location>
</feature>
<dbReference type="PROSITE" id="PS00135">
    <property type="entry name" value="TRYPSIN_SER"/>
    <property type="match status" value="1"/>
</dbReference>
<dbReference type="GO" id="GO:0006508">
    <property type="term" value="P:proteolysis"/>
    <property type="evidence" value="ECO:0007669"/>
    <property type="project" value="UniProtKB-KW"/>
</dbReference>
<protein>
    <recommendedName>
        <fullName evidence="9">limulus clotting factor C</fullName>
        <ecNumber evidence="9">3.4.21.84</ecNumber>
    </recommendedName>
</protein>
<keyword evidence="5" id="KW-0353">Hemolymph clotting</keyword>
<keyword evidence="1" id="KW-0768">Sushi</keyword>
<dbReference type="PROSITE" id="PS00134">
    <property type="entry name" value="TRYPSIN_HIS"/>
    <property type="match status" value="1"/>
</dbReference>
<dbReference type="Proteomes" id="UP001187531">
    <property type="component" value="Unassembled WGS sequence"/>
</dbReference>
<evidence type="ECO:0000256" key="2">
    <source>
        <dbReference type="ARBA" id="ARBA00022670"/>
    </source>
</evidence>
<dbReference type="PANTHER" id="PTHR24252:SF7">
    <property type="entry name" value="HYALIN"/>
    <property type="match status" value="1"/>
</dbReference>
<evidence type="ECO:0000256" key="7">
    <source>
        <dbReference type="ARBA" id="ARBA00023157"/>
    </source>
</evidence>
<dbReference type="InterPro" id="IPR033116">
    <property type="entry name" value="TRYPSIN_SER"/>
</dbReference>
<dbReference type="SUPFAM" id="SSF50494">
    <property type="entry name" value="Trypsin-like serine proteases"/>
    <property type="match status" value="1"/>
</dbReference>
<dbReference type="FunFam" id="2.40.10.10:FF:000120">
    <property type="entry name" value="Putative serine protease"/>
    <property type="match status" value="1"/>
</dbReference>
<dbReference type="PRINTS" id="PR00722">
    <property type="entry name" value="CHYMOTRYPSIN"/>
</dbReference>
<dbReference type="EC" id="3.4.21.84" evidence="9"/>
<evidence type="ECO:0000256" key="5">
    <source>
        <dbReference type="ARBA" id="ARBA00022820"/>
    </source>
</evidence>
<proteinExistence type="predicted"/>
<evidence type="ECO:0000256" key="4">
    <source>
        <dbReference type="ARBA" id="ARBA00022801"/>
    </source>
</evidence>
<keyword evidence="3" id="KW-0732">Signal</keyword>
<dbReference type="CDD" id="cd00190">
    <property type="entry name" value="Tryp_SPc"/>
    <property type="match status" value="1"/>
</dbReference>
<dbReference type="InterPro" id="IPR001254">
    <property type="entry name" value="Trypsin_dom"/>
</dbReference>
<comment type="caution">
    <text evidence="12">The sequence shown here is derived from an EMBL/GenBank/DDBJ whole genome shotgun (WGS) entry which is preliminary data.</text>
</comment>
<evidence type="ECO:0000256" key="9">
    <source>
        <dbReference type="ARBA" id="ARBA00066707"/>
    </source>
</evidence>
<organism evidence="12 13">
    <name type="scientific">Artemia franciscana</name>
    <name type="common">Brine shrimp</name>
    <name type="synonym">Artemia sanfranciscana</name>
    <dbReference type="NCBI Taxonomy" id="6661"/>
    <lineage>
        <taxon>Eukaryota</taxon>
        <taxon>Metazoa</taxon>
        <taxon>Ecdysozoa</taxon>
        <taxon>Arthropoda</taxon>
        <taxon>Crustacea</taxon>
        <taxon>Branchiopoda</taxon>
        <taxon>Anostraca</taxon>
        <taxon>Artemiidae</taxon>
        <taxon>Artemia</taxon>
    </lineage>
</organism>
<keyword evidence="7" id="KW-1015">Disulfide bond</keyword>
<dbReference type="PANTHER" id="PTHR24252">
    <property type="entry name" value="ACROSIN-RELATED"/>
    <property type="match status" value="1"/>
</dbReference>
<dbReference type="Gene3D" id="2.40.10.10">
    <property type="entry name" value="Trypsin-like serine proteases"/>
    <property type="match status" value="2"/>
</dbReference>
<dbReference type="InterPro" id="IPR001314">
    <property type="entry name" value="Peptidase_S1A"/>
</dbReference>
<comment type="catalytic activity">
    <reaction evidence="8">
        <text>Selective cleavage of 103-Arg-|-Ser-104 and 124-Ile-|-Ile-125 bonds in Limulus clotting factor B to form activated factor B. Cleavage of -Pro-Arg-|-Xaa- bonds in synthetic substrates.</text>
        <dbReference type="EC" id="3.4.21.84"/>
    </reaction>
</comment>
<dbReference type="GO" id="GO:0042381">
    <property type="term" value="P:hemolymph coagulation"/>
    <property type="evidence" value="ECO:0007669"/>
    <property type="project" value="UniProtKB-KW"/>
</dbReference>
<dbReference type="GO" id="GO:0004252">
    <property type="term" value="F:serine-type endopeptidase activity"/>
    <property type="evidence" value="ECO:0007669"/>
    <property type="project" value="InterPro"/>
</dbReference>
<dbReference type="InterPro" id="IPR009003">
    <property type="entry name" value="Peptidase_S1_PA"/>
</dbReference>
<accession>A0AA88I5S3</accession>
<name>A0AA88I5S3_ARTSF</name>
<evidence type="ECO:0000256" key="1">
    <source>
        <dbReference type="ARBA" id="ARBA00022659"/>
    </source>
</evidence>
<evidence type="ECO:0000256" key="6">
    <source>
        <dbReference type="ARBA" id="ARBA00022825"/>
    </source>
</evidence>
<keyword evidence="13" id="KW-1185">Reference proteome</keyword>
<dbReference type="Pfam" id="PF00089">
    <property type="entry name" value="Trypsin"/>
    <property type="match status" value="1"/>
</dbReference>
<evidence type="ECO:0000259" key="11">
    <source>
        <dbReference type="PROSITE" id="PS50240"/>
    </source>
</evidence>
<feature type="domain" description="Peptidase S1" evidence="11">
    <location>
        <begin position="212"/>
        <end position="472"/>
    </location>
</feature>
<dbReference type="InterPro" id="IPR018114">
    <property type="entry name" value="TRYPSIN_HIS"/>
</dbReference>
<keyword evidence="4 10" id="KW-0378">Hydrolase</keyword>
<sequence>VCCPDPREIPALNEPTSPFSPEIAQQIYTLPQFIQQQQFVQQHNRPFMQHFGQFQNPPFLEQGGGLIMNGQMIPQALNGGGFQPPFYQQQQVCCPDPSEIAALNEPAPPPFRPQFAQQIPTSPQFIQQQQIRPFTQQQNQPFVQQFGPVRNPPFLGQGGGLIQNGQIVPQVSNVGGGRPSFFQQQQVNQQQNAKPFGLPRECGISRFLSTRIVGGKESQPGSWPWMAALVYRLPDGALFFGCGGALVTNRHVITAAHCTSDGEDFLKYVRLGAHNLPHPGLREAFGTNNPYPENKTPFQQIEIEKKIIHPNYIRKKLSKNDIAILKLVRPAQFNDYVQPICIPWQENVRNKDLLGQKATIAGWGTTLFNRKEASPFLQDAPLPIADPEACKKAYSKIKTSIVFDETVLCAGDGSGKADSCQGDSGGPLMADFDGKYYLIGVVSSGYRCAEPGFYGVYMKTTHYLDWIFKTVNE</sequence>
<keyword evidence="2 10" id="KW-0645">Protease</keyword>
<keyword evidence="6 10" id="KW-0720">Serine protease</keyword>
<dbReference type="InterPro" id="IPR043504">
    <property type="entry name" value="Peptidase_S1_PA_chymotrypsin"/>
</dbReference>
<evidence type="ECO:0000256" key="10">
    <source>
        <dbReference type="RuleBase" id="RU363034"/>
    </source>
</evidence>
<evidence type="ECO:0000313" key="13">
    <source>
        <dbReference type="Proteomes" id="UP001187531"/>
    </source>
</evidence>